<keyword evidence="3" id="KW-1185">Reference proteome</keyword>
<dbReference type="GO" id="GO:0005886">
    <property type="term" value="C:plasma membrane"/>
    <property type="evidence" value="ECO:0007669"/>
    <property type="project" value="TreeGrafter"/>
</dbReference>
<dbReference type="AlphaFoldDB" id="A0A9P0CIK6"/>
<dbReference type="GO" id="GO:0000149">
    <property type="term" value="F:SNARE binding"/>
    <property type="evidence" value="ECO:0007669"/>
    <property type="project" value="TreeGrafter"/>
</dbReference>
<dbReference type="PANTHER" id="PTHR24170:SF1">
    <property type="entry name" value="DOMAIN PROTEIN, PUTATIVE (AFU_ORTHOLOGUE AFUA_1G09870)-RELATED"/>
    <property type="match status" value="1"/>
</dbReference>
<feature type="domain" description="VPS9" evidence="1">
    <location>
        <begin position="99"/>
        <end position="251"/>
    </location>
</feature>
<dbReference type="OrthoDB" id="411646at2759"/>
<dbReference type="PANTHER" id="PTHR24170">
    <property type="entry name" value="ANKYRIN REPEAT DOMAIN-CONTAINING PROTEIN 27"/>
    <property type="match status" value="1"/>
</dbReference>
<evidence type="ECO:0000313" key="2">
    <source>
        <dbReference type="EMBL" id="CAH1101318.1"/>
    </source>
</evidence>
<name>A0A9P0CIK6_9CUCU</name>
<dbReference type="Proteomes" id="UP001153636">
    <property type="component" value="Chromosome 11"/>
</dbReference>
<dbReference type="GO" id="GO:0097422">
    <property type="term" value="C:tubular endosome"/>
    <property type="evidence" value="ECO:0007669"/>
    <property type="project" value="TreeGrafter"/>
</dbReference>
<organism evidence="2 3">
    <name type="scientific">Psylliodes chrysocephalus</name>
    <dbReference type="NCBI Taxonomy" id="3402493"/>
    <lineage>
        <taxon>Eukaryota</taxon>
        <taxon>Metazoa</taxon>
        <taxon>Ecdysozoa</taxon>
        <taxon>Arthropoda</taxon>
        <taxon>Hexapoda</taxon>
        <taxon>Insecta</taxon>
        <taxon>Pterygota</taxon>
        <taxon>Neoptera</taxon>
        <taxon>Endopterygota</taxon>
        <taxon>Coleoptera</taxon>
        <taxon>Polyphaga</taxon>
        <taxon>Cucujiformia</taxon>
        <taxon>Chrysomeloidea</taxon>
        <taxon>Chrysomelidae</taxon>
        <taxon>Galerucinae</taxon>
        <taxon>Alticini</taxon>
        <taxon>Psylliodes</taxon>
    </lineage>
</organism>
<dbReference type="GO" id="GO:0045022">
    <property type="term" value="P:early endosome to late endosome transport"/>
    <property type="evidence" value="ECO:0007669"/>
    <property type="project" value="TreeGrafter"/>
</dbReference>
<dbReference type="InterPro" id="IPR051248">
    <property type="entry name" value="UPF0507/Ank_repeat_27"/>
</dbReference>
<dbReference type="Pfam" id="PF02204">
    <property type="entry name" value="VPS9"/>
    <property type="match status" value="1"/>
</dbReference>
<dbReference type="GO" id="GO:0030133">
    <property type="term" value="C:transport vesicle"/>
    <property type="evidence" value="ECO:0007669"/>
    <property type="project" value="TreeGrafter"/>
</dbReference>
<dbReference type="Gene3D" id="1.20.1050.80">
    <property type="entry name" value="VPS9 domain"/>
    <property type="match status" value="1"/>
</dbReference>
<dbReference type="GO" id="GO:0005769">
    <property type="term" value="C:early endosome"/>
    <property type="evidence" value="ECO:0007669"/>
    <property type="project" value="TreeGrafter"/>
</dbReference>
<evidence type="ECO:0000313" key="3">
    <source>
        <dbReference type="Proteomes" id="UP001153636"/>
    </source>
</evidence>
<dbReference type="InterPro" id="IPR003123">
    <property type="entry name" value="VPS9"/>
</dbReference>
<evidence type="ECO:0000259" key="1">
    <source>
        <dbReference type="PROSITE" id="PS51205"/>
    </source>
</evidence>
<dbReference type="InterPro" id="IPR037191">
    <property type="entry name" value="VPS9_dom_sf"/>
</dbReference>
<accession>A0A9P0CIK6</accession>
<dbReference type="PROSITE" id="PS51205">
    <property type="entry name" value="VPS9"/>
    <property type="match status" value="1"/>
</dbReference>
<dbReference type="SUPFAM" id="SSF109993">
    <property type="entry name" value="VPS9 domain"/>
    <property type="match status" value="1"/>
</dbReference>
<reference evidence="2" key="1">
    <citation type="submission" date="2022-01" db="EMBL/GenBank/DDBJ databases">
        <authorList>
            <person name="King R."/>
        </authorList>
    </citation>
    <scope>NUCLEOTIDE SEQUENCE</scope>
</reference>
<proteinExistence type="predicted"/>
<sequence length="310" mass="36028">MEFCDDHTFPTFSQAKYYLESNTKNQNILNDIEDFVFNWKFQSQYDLSLIIEDVNNMIYGIKDEFFGNRNDNKIFESIHCVVHNKLWDILKSIIRANYATDDQKLYEKGKILCKSKTLPLESDETSYCSIPYTAAIVELSMLDSYNSPLEKLNCLCTTYDIIFAELKSALVTVISKYSEKELEIPIIDNKDIAPIMSLVFIKSKLRYPVSNLMYIKFFGQNWIKDGNKGYILKTFEQVTEQCLKEDQQYSSLKNGITEPSDIDYCDIIKKMTLAETEPHKIESPGKPSLQDENRKRLLNLIFRSTTSNNL</sequence>
<dbReference type="EMBL" id="OV651823">
    <property type="protein sequence ID" value="CAH1101318.1"/>
    <property type="molecule type" value="Genomic_DNA"/>
</dbReference>
<dbReference type="GO" id="GO:0005085">
    <property type="term" value="F:guanyl-nucleotide exchange factor activity"/>
    <property type="evidence" value="ECO:0007669"/>
    <property type="project" value="TreeGrafter"/>
</dbReference>
<protein>
    <recommendedName>
        <fullName evidence="1">VPS9 domain-containing protein</fullName>
    </recommendedName>
</protein>
<gene>
    <name evidence="2" type="ORF">PSYICH_LOCUS2500</name>
</gene>
<dbReference type="GO" id="GO:0005770">
    <property type="term" value="C:late endosome"/>
    <property type="evidence" value="ECO:0007669"/>
    <property type="project" value="TreeGrafter"/>
</dbReference>